<dbReference type="Proteomes" id="UP000507470">
    <property type="component" value="Unassembled WGS sequence"/>
</dbReference>
<feature type="compositionally biased region" description="Basic and acidic residues" evidence="1">
    <location>
        <begin position="385"/>
        <end position="397"/>
    </location>
</feature>
<dbReference type="PANTHER" id="PTHR47331">
    <property type="entry name" value="PHD-TYPE DOMAIN-CONTAINING PROTEIN"/>
    <property type="match status" value="1"/>
</dbReference>
<name>A0A6J8CNJ0_MYTCO</name>
<protein>
    <submittedName>
        <fullName evidence="2">Uncharacterized protein</fullName>
    </submittedName>
</protein>
<keyword evidence="3" id="KW-1185">Reference proteome</keyword>
<dbReference type="Pfam" id="PF05380">
    <property type="entry name" value="Peptidase_A17"/>
    <property type="match status" value="1"/>
</dbReference>
<sequence length="532" mass="61488">MRYFVRWPWKEENYELPVNREFVMGRLRSCFARMRNKPELMTQYNLVIQDQFTKGMIELVDEKRVDGKKHFIPHHAVITPQKSTTKLKIVYVAPANMNKDVNSLNGCLYHGPVVLRNLCATIESHLNKYNTPTAEQIKNNMYVDNLITGANTVTDALTHYSESKQIFKDAFMNLREWISNSQSLNDFLLPEDEPKVNQTKVLGHLWNIENDTLSVKHSQSFINSGNITKRKTLKEISEVFDPLGLFSPILISGKIFLHDLWKKHLRWDDELQNTYSLKWGSIQTDLQTFSECHISRSIGIRTEEEEGSFYERLVGVVKRSLRKVLKGRLVSDIQLLTVIKETEAIVNARLLVYKGDESSTELLYPLDIEEKTEVDEDNTSQSESNETRPVRKSAEKARHISDDDTVLDLLQDLSDVQDIGEDFNIDEFLSSGESEHLIHDENNNMCENFNFDDCISSTESVGLMETKMPYEDISSPDTFEHSVENKSTDNDVIVISDEEYNPETTVEISHVTTKNTNNRTNIYQDCFVYQRR</sequence>
<evidence type="ECO:0000313" key="3">
    <source>
        <dbReference type="Proteomes" id="UP000507470"/>
    </source>
</evidence>
<dbReference type="OrthoDB" id="6147889at2759"/>
<reference evidence="2 3" key="1">
    <citation type="submission" date="2020-06" db="EMBL/GenBank/DDBJ databases">
        <authorList>
            <person name="Li R."/>
            <person name="Bekaert M."/>
        </authorList>
    </citation>
    <scope>NUCLEOTIDE SEQUENCE [LARGE SCALE GENOMIC DNA]</scope>
    <source>
        <strain evidence="3">wild</strain>
    </source>
</reference>
<evidence type="ECO:0000256" key="1">
    <source>
        <dbReference type="SAM" id="MobiDB-lite"/>
    </source>
</evidence>
<organism evidence="2 3">
    <name type="scientific">Mytilus coruscus</name>
    <name type="common">Sea mussel</name>
    <dbReference type="NCBI Taxonomy" id="42192"/>
    <lineage>
        <taxon>Eukaryota</taxon>
        <taxon>Metazoa</taxon>
        <taxon>Spiralia</taxon>
        <taxon>Lophotrochozoa</taxon>
        <taxon>Mollusca</taxon>
        <taxon>Bivalvia</taxon>
        <taxon>Autobranchia</taxon>
        <taxon>Pteriomorphia</taxon>
        <taxon>Mytilida</taxon>
        <taxon>Mytiloidea</taxon>
        <taxon>Mytilidae</taxon>
        <taxon>Mytilinae</taxon>
        <taxon>Mytilus</taxon>
    </lineage>
</organism>
<evidence type="ECO:0000313" key="2">
    <source>
        <dbReference type="EMBL" id="CAC5396420.1"/>
    </source>
</evidence>
<dbReference type="AlphaFoldDB" id="A0A6J8CNJ0"/>
<dbReference type="InterPro" id="IPR008042">
    <property type="entry name" value="Retrotrans_Pao"/>
</dbReference>
<feature type="region of interest" description="Disordered" evidence="1">
    <location>
        <begin position="372"/>
        <end position="397"/>
    </location>
</feature>
<dbReference type="EMBL" id="CACVKT020005611">
    <property type="protein sequence ID" value="CAC5396420.1"/>
    <property type="molecule type" value="Genomic_DNA"/>
</dbReference>
<proteinExistence type="predicted"/>
<gene>
    <name evidence="2" type="ORF">MCOR_30977</name>
</gene>
<accession>A0A6J8CNJ0</accession>